<protein>
    <submittedName>
        <fullName evidence="6">Acetyl-CoA synthetase-like protein</fullName>
    </submittedName>
</protein>
<feature type="domain" description="AMP-binding enzyme C-terminal" evidence="4">
    <location>
        <begin position="534"/>
        <end position="617"/>
    </location>
</feature>
<evidence type="ECO:0000256" key="2">
    <source>
        <dbReference type="SAM" id="Phobius"/>
    </source>
</evidence>
<dbReference type="PROSITE" id="PS00455">
    <property type="entry name" value="AMP_BINDING"/>
    <property type="match status" value="1"/>
</dbReference>
<evidence type="ECO:0000313" key="6">
    <source>
        <dbReference type="EMBL" id="OCK76292.1"/>
    </source>
</evidence>
<evidence type="ECO:0000259" key="3">
    <source>
        <dbReference type="Pfam" id="PF00501"/>
    </source>
</evidence>
<dbReference type="OrthoDB" id="1706066at2759"/>
<reference evidence="6 7" key="1">
    <citation type="journal article" date="2016" name="Nat. Commun.">
        <title>Ectomycorrhizal ecology is imprinted in the genome of the dominant symbiotic fungus Cenococcum geophilum.</title>
        <authorList>
            <consortium name="DOE Joint Genome Institute"/>
            <person name="Peter M."/>
            <person name="Kohler A."/>
            <person name="Ohm R.A."/>
            <person name="Kuo A."/>
            <person name="Krutzmann J."/>
            <person name="Morin E."/>
            <person name="Arend M."/>
            <person name="Barry K.W."/>
            <person name="Binder M."/>
            <person name="Choi C."/>
            <person name="Clum A."/>
            <person name="Copeland A."/>
            <person name="Grisel N."/>
            <person name="Haridas S."/>
            <person name="Kipfer T."/>
            <person name="LaButti K."/>
            <person name="Lindquist E."/>
            <person name="Lipzen A."/>
            <person name="Maire R."/>
            <person name="Meier B."/>
            <person name="Mihaltcheva S."/>
            <person name="Molinier V."/>
            <person name="Murat C."/>
            <person name="Poggeler S."/>
            <person name="Quandt C.A."/>
            <person name="Sperisen C."/>
            <person name="Tritt A."/>
            <person name="Tisserant E."/>
            <person name="Crous P.W."/>
            <person name="Henrissat B."/>
            <person name="Nehls U."/>
            <person name="Egli S."/>
            <person name="Spatafora J.W."/>
            <person name="Grigoriev I.V."/>
            <person name="Martin F.M."/>
        </authorList>
    </citation>
    <scope>NUCLEOTIDE SEQUENCE [LARGE SCALE GENOMIC DNA]</scope>
    <source>
        <strain evidence="6 7">CBS 459.81</strain>
    </source>
</reference>
<organism evidence="6 7">
    <name type="scientific">Lepidopterella palustris CBS 459.81</name>
    <dbReference type="NCBI Taxonomy" id="1314670"/>
    <lineage>
        <taxon>Eukaryota</taxon>
        <taxon>Fungi</taxon>
        <taxon>Dikarya</taxon>
        <taxon>Ascomycota</taxon>
        <taxon>Pezizomycotina</taxon>
        <taxon>Dothideomycetes</taxon>
        <taxon>Pleosporomycetidae</taxon>
        <taxon>Mytilinidiales</taxon>
        <taxon>Argynnaceae</taxon>
        <taxon>Lepidopterella</taxon>
    </lineage>
</organism>
<feature type="transmembrane region" description="Helical" evidence="2">
    <location>
        <begin position="166"/>
        <end position="184"/>
    </location>
</feature>
<feature type="domain" description="Acetyl-coenzyme A synthetase N-terminal" evidence="5">
    <location>
        <begin position="79"/>
        <end position="140"/>
    </location>
</feature>
<dbReference type="Proteomes" id="UP000250266">
    <property type="component" value="Unassembled WGS sequence"/>
</dbReference>
<feature type="domain" description="AMP-dependent synthetase/ligase" evidence="3">
    <location>
        <begin position="144"/>
        <end position="365"/>
    </location>
</feature>
<evidence type="ECO:0000259" key="4">
    <source>
        <dbReference type="Pfam" id="PF13193"/>
    </source>
</evidence>
<dbReference type="SUPFAM" id="SSF56801">
    <property type="entry name" value="Acetyl-CoA synthetase-like"/>
    <property type="match status" value="1"/>
</dbReference>
<evidence type="ECO:0000256" key="1">
    <source>
        <dbReference type="ARBA" id="ARBA00006432"/>
    </source>
</evidence>
<proteinExistence type="inferred from homology"/>
<name>A0A8E2JBH0_9PEZI</name>
<dbReference type="AlphaFoldDB" id="A0A8E2JBH0"/>
<dbReference type="Gene3D" id="3.40.50.12780">
    <property type="entry name" value="N-terminal domain of ligase-like"/>
    <property type="match status" value="1"/>
</dbReference>
<dbReference type="InterPro" id="IPR000873">
    <property type="entry name" value="AMP-dep_synth/lig_dom"/>
</dbReference>
<dbReference type="EMBL" id="KV745224">
    <property type="protein sequence ID" value="OCK76292.1"/>
    <property type="molecule type" value="Genomic_DNA"/>
</dbReference>
<gene>
    <name evidence="6" type="ORF">K432DRAFT_419302</name>
</gene>
<dbReference type="Pfam" id="PF16177">
    <property type="entry name" value="ACAS_N"/>
    <property type="match status" value="1"/>
</dbReference>
<dbReference type="Pfam" id="PF13193">
    <property type="entry name" value="AMP-binding_C"/>
    <property type="match status" value="1"/>
</dbReference>
<evidence type="ECO:0000313" key="7">
    <source>
        <dbReference type="Proteomes" id="UP000250266"/>
    </source>
</evidence>
<keyword evidence="2" id="KW-0472">Membrane</keyword>
<dbReference type="PANTHER" id="PTHR43347">
    <property type="entry name" value="ACYL-COA SYNTHETASE"/>
    <property type="match status" value="1"/>
</dbReference>
<keyword evidence="2" id="KW-0812">Transmembrane</keyword>
<dbReference type="Pfam" id="PF00501">
    <property type="entry name" value="AMP-binding"/>
    <property type="match status" value="2"/>
</dbReference>
<evidence type="ECO:0000259" key="5">
    <source>
        <dbReference type="Pfam" id="PF16177"/>
    </source>
</evidence>
<dbReference type="Gene3D" id="3.30.300.30">
    <property type="match status" value="1"/>
</dbReference>
<dbReference type="PANTHER" id="PTHR43347:SF3">
    <property type="entry name" value="ACYL-COA SYNTHETASE SHORT-CHAIN FAMILY MEMBER 3, MITOCHONDRIAL"/>
    <property type="match status" value="1"/>
</dbReference>
<dbReference type="InterPro" id="IPR045851">
    <property type="entry name" value="AMP-bd_C_sf"/>
</dbReference>
<comment type="similarity">
    <text evidence="1">Belongs to the ATP-dependent AMP-binding enzyme family.</text>
</comment>
<dbReference type="InterPro" id="IPR025110">
    <property type="entry name" value="AMP-bd_C"/>
</dbReference>
<keyword evidence="7" id="KW-1185">Reference proteome</keyword>
<sequence>MRRDRLLQQQDVPQYGVSMRKNGERNGLLWNTPHTYLIYTFWGQPRLRGVKDGRGVACAIFIEQPVHGSQFPTTPHLQDEVLRHSLQNPEEFWTRQAEHLHWHKKPEATLRMAQRTLRGGLVHPTWEWFSGGEISTCYNCVDRHLLHEVETLAGALRQEGVKRGDVVMLYMPMIPAALIGMLAVNRLGAIHSVVFGDFAPNALAQRIDACKPVEAIDLSFHKPERIVIWQREQLRWGIKSRWNVLLRWLQGLDFGGKTTRANKSSWQEFVDSAKARGIKADCVPVKSGDPAHIMHTSGTTGAPKGVRRDAGDVSFTASDIGWVVGHSYILYAPLLTGASTVLYEGKPVGTPDASAFWRVVEEYKIGERGGLRSLKALFLAGERSEPTLVSMYQELLDKYGAPSSHVIDNWWSTEVRSPITARALTPHAGQDRKTRSAGKPMPGFDIRVVDGQGRQVEKGSMGNLVLGLPLAPTAFRTLWENEERFYKSHLKRFEGKFLDTGDAGWVDEDGYVHVMSRNDDGLNVSAYRLSSGVIEQAISSHPLVAECCIVGVPDELKGQLPFAFVTLSVAEHPESAVPDTKIAGEIQLLVRKQVGAFASLGGIVQGKGMIPKTRSGKTLRRVLRELVENGVYGEFAQEVAVPSTVEVAAVVEVARAKVKEYFEQSGEKRTMRKLGA</sequence>
<dbReference type="InterPro" id="IPR020845">
    <property type="entry name" value="AMP-binding_CS"/>
</dbReference>
<feature type="domain" description="AMP-dependent synthetase/ligase" evidence="3">
    <location>
        <begin position="370"/>
        <end position="467"/>
    </location>
</feature>
<dbReference type="InterPro" id="IPR032387">
    <property type="entry name" value="ACAS_N"/>
</dbReference>
<dbReference type="InterPro" id="IPR042099">
    <property type="entry name" value="ANL_N_sf"/>
</dbReference>
<keyword evidence="2" id="KW-1133">Transmembrane helix</keyword>
<accession>A0A8E2JBH0</accession>
<dbReference type="GO" id="GO:0050218">
    <property type="term" value="F:propionate-CoA ligase activity"/>
    <property type="evidence" value="ECO:0007669"/>
    <property type="project" value="TreeGrafter"/>
</dbReference>